<feature type="signal peptide" evidence="1">
    <location>
        <begin position="1"/>
        <end position="25"/>
    </location>
</feature>
<organism evidence="2 3">
    <name type="scientific">Solidesulfovibrio fructosivorans JJ]</name>
    <dbReference type="NCBI Taxonomy" id="596151"/>
    <lineage>
        <taxon>Bacteria</taxon>
        <taxon>Pseudomonadati</taxon>
        <taxon>Thermodesulfobacteriota</taxon>
        <taxon>Desulfovibrionia</taxon>
        <taxon>Desulfovibrionales</taxon>
        <taxon>Desulfovibrionaceae</taxon>
        <taxon>Solidesulfovibrio</taxon>
    </lineage>
</organism>
<evidence type="ECO:0000256" key="1">
    <source>
        <dbReference type="SAM" id="SignalP"/>
    </source>
</evidence>
<dbReference type="EMBL" id="AECZ01000012">
    <property type="protein sequence ID" value="EFL51115.1"/>
    <property type="molecule type" value="Genomic_DNA"/>
</dbReference>
<comment type="caution">
    <text evidence="2">The sequence shown here is derived from an EMBL/GenBank/DDBJ whole genome shotgun (WGS) entry which is preliminary data.</text>
</comment>
<gene>
    <name evidence="2" type="ORF">DesfrDRAFT_2060</name>
</gene>
<proteinExistence type="predicted"/>
<evidence type="ECO:0000313" key="2">
    <source>
        <dbReference type="EMBL" id="EFL51115.1"/>
    </source>
</evidence>
<dbReference type="RefSeq" id="WP_005993573.1">
    <property type="nucleotide sequence ID" value="NZ_AECZ01000012.1"/>
</dbReference>
<protein>
    <submittedName>
        <fullName evidence="2">Uncharacterized protein</fullName>
    </submittedName>
</protein>
<reference evidence="2 3" key="1">
    <citation type="submission" date="2010-08" db="EMBL/GenBank/DDBJ databases">
        <title>The draft genome of Desulfovibrio fructosovorans JJ.</title>
        <authorList>
            <consortium name="US DOE Joint Genome Institute (JGI-PGF)"/>
            <person name="Lucas S."/>
            <person name="Copeland A."/>
            <person name="Lapidus A."/>
            <person name="Cheng J.-F."/>
            <person name="Bruce D."/>
            <person name="Goodwin L."/>
            <person name="Pitluck S."/>
            <person name="Land M.L."/>
            <person name="Hauser L."/>
            <person name="Chang Y.-J."/>
            <person name="Jeffries C."/>
            <person name="Wall J.D."/>
            <person name="Stahl D.A."/>
            <person name="Arkin A.P."/>
            <person name="Dehal P."/>
            <person name="Stolyar S.M."/>
            <person name="Hazen T.C."/>
            <person name="Woyke T.J."/>
        </authorList>
    </citation>
    <scope>NUCLEOTIDE SEQUENCE [LARGE SCALE GENOMIC DNA]</scope>
    <source>
        <strain evidence="2 3">JJ</strain>
    </source>
</reference>
<sequence precursor="true">MRRQHTIVTLALALGLIFAAGQALAFSVVQGKCLESNNAQKTIKVEAYDTNFGPESPYGKSTGILTVYDVSEAKIGIPPQPGDILRIAYTVEGEKKKAAKVMNVSKQDLRKK</sequence>
<dbReference type="OrthoDB" id="5459824at2"/>
<evidence type="ECO:0000313" key="3">
    <source>
        <dbReference type="Proteomes" id="UP000006250"/>
    </source>
</evidence>
<keyword evidence="1" id="KW-0732">Signal</keyword>
<name>E1JWR1_SOLFR</name>
<feature type="chain" id="PRO_5003147993" evidence="1">
    <location>
        <begin position="26"/>
        <end position="112"/>
    </location>
</feature>
<dbReference type="Proteomes" id="UP000006250">
    <property type="component" value="Unassembled WGS sequence"/>
</dbReference>
<dbReference type="eggNOG" id="ENOG503181Y">
    <property type="taxonomic scope" value="Bacteria"/>
</dbReference>
<dbReference type="AlphaFoldDB" id="E1JWR1"/>
<dbReference type="STRING" id="596151.DesfrDRAFT_2060"/>
<accession>E1JWR1</accession>
<keyword evidence="3" id="KW-1185">Reference proteome</keyword>